<dbReference type="EMBL" id="QWEZ01000002">
    <property type="protein sequence ID" value="RRJ83462.1"/>
    <property type="molecule type" value="Genomic_DNA"/>
</dbReference>
<reference evidence="2 3" key="1">
    <citation type="submission" date="2018-08" db="EMBL/GenBank/DDBJ databases">
        <authorList>
            <person name="Khan S.A."/>
        </authorList>
    </citation>
    <scope>NUCLEOTIDE SEQUENCE [LARGE SCALE GENOMIC DNA]</scope>
    <source>
        <strain evidence="2 3">GTF-13</strain>
    </source>
</reference>
<dbReference type="Proteomes" id="UP000280792">
    <property type="component" value="Unassembled WGS sequence"/>
</dbReference>
<dbReference type="InterPro" id="IPR051344">
    <property type="entry name" value="Vgb"/>
</dbReference>
<dbReference type="PANTHER" id="PTHR40274:SF3">
    <property type="entry name" value="VIRGINIAMYCIN B LYASE"/>
    <property type="match status" value="1"/>
</dbReference>
<evidence type="ECO:0000313" key="3">
    <source>
        <dbReference type="Proteomes" id="UP000280792"/>
    </source>
</evidence>
<sequence>MRCTMIPLLVALSVPAQAVDFRIQDEQGQPLATVMVSAYPTETFALDKSDNGYAPHGVVNRGLFEYTRFSGSDGVLAWPDMPYNQPVRYRLRKQGYKDVVVAPTSEQNFSLTMERETDPAKLAASRAANTWLAALDLEGDEELKKHFVLQCGFCHQQGTKYIRWQRSADEWSNTFERMIGYGSRLHDEAQERLPDLLEEGYRKLREHPELIPAEKPWQPQLADTQIKELAIGDSFSQMHDLLVASNGLVYVGDNLQDRLYEIDPTSGEYRVYRLPNPGYELGGILAGKLKQFPKHESYMGIHSFAESPRDGHIFITPSVQQALLEFDPVSKEFTVHPMEEGFYPHTVRVDQQDRVWFTLAISNQVAMFDRQSGEFTYYDLPARSFKESLTIGASSFILQLARWGVPLHLLPIDKESMGLPLPYGIDVAPDGSVWFARLHTDAIGKIDPQTGEVRMIPTPFKGPRRLRADSRGHLWIAAFPEGQVVEFDPGAETFTRYDMPTEPLGSDTPYSLNVDRERDRVWVNGNASDTLLRFDIQQKSWRVFPLPRRVTFTRDVEIAQDGTIFTTNSNFPSWHIEDGQPTLIHIAPGS</sequence>
<dbReference type="Gene3D" id="2.130.10.10">
    <property type="entry name" value="YVTN repeat-like/Quinoprotein amine dehydrogenase"/>
    <property type="match status" value="2"/>
</dbReference>
<feature type="signal peptide" evidence="1">
    <location>
        <begin position="1"/>
        <end position="18"/>
    </location>
</feature>
<feature type="chain" id="PRO_5018135564" description="Lyase" evidence="1">
    <location>
        <begin position="19"/>
        <end position="590"/>
    </location>
</feature>
<keyword evidence="3" id="KW-1185">Reference proteome</keyword>
<evidence type="ECO:0000313" key="2">
    <source>
        <dbReference type="EMBL" id="RRJ83462.1"/>
    </source>
</evidence>
<dbReference type="RefSeq" id="WP_125018187.1">
    <property type="nucleotide sequence ID" value="NZ_QWEZ01000002.1"/>
</dbReference>
<comment type="caution">
    <text evidence="2">The sequence shown here is derived from an EMBL/GenBank/DDBJ whole genome shotgun (WGS) entry which is preliminary data.</text>
</comment>
<name>A0A3P3VL40_9GAMM</name>
<reference evidence="2 3" key="2">
    <citation type="submission" date="2018-12" db="EMBL/GenBank/DDBJ databases">
        <title>Simiduia agarivorans gen. nov., sp. nov., a marine, agarolytic bacterium isolated from shallow coastal water from Keelung, Taiwan.</title>
        <authorList>
            <person name="Shieh W.Y."/>
        </authorList>
    </citation>
    <scope>NUCLEOTIDE SEQUENCE [LARGE SCALE GENOMIC DNA]</scope>
    <source>
        <strain evidence="2 3">GTF-13</strain>
    </source>
</reference>
<dbReference type="PANTHER" id="PTHR40274">
    <property type="entry name" value="VIRGINIAMYCIN B LYASE"/>
    <property type="match status" value="1"/>
</dbReference>
<dbReference type="InterPro" id="IPR015943">
    <property type="entry name" value="WD40/YVTN_repeat-like_dom_sf"/>
</dbReference>
<keyword evidence="1" id="KW-0732">Signal</keyword>
<organism evidence="2 3">
    <name type="scientific">Aestuariirhabdus litorea</name>
    <dbReference type="NCBI Taxonomy" id="2528527"/>
    <lineage>
        <taxon>Bacteria</taxon>
        <taxon>Pseudomonadati</taxon>
        <taxon>Pseudomonadota</taxon>
        <taxon>Gammaproteobacteria</taxon>
        <taxon>Oceanospirillales</taxon>
        <taxon>Aestuariirhabdaceae</taxon>
        <taxon>Aestuariirhabdus</taxon>
    </lineage>
</organism>
<dbReference type="AlphaFoldDB" id="A0A3P3VL40"/>
<gene>
    <name evidence="2" type="ORF">D0544_16755</name>
</gene>
<evidence type="ECO:0008006" key="4">
    <source>
        <dbReference type="Google" id="ProtNLM"/>
    </source>
</evidence>
<proteinExistence type="predicted"/>
<evidence type="ECO:0000256" key="1">
    <source>
        <dbReference type="SAM" id="SignalP"/>
    </source>
</evidence>
<protein>
    <recommendedName>
        <fullName evidence="4">Lyase</fullName>
    </recommendedName>
</protein>
<dbReference type="SUPFAM" id="SSF63829">
    <property type="entry name" value="Calcium-dependent phosphotriesterase"/>
    <property type="match status" value="1"/>
</dbReference>
<accession>A0A3P3VL40</accession>